<dbReference type="Proteomes" id="UP000007151">
    <property type="component" value="Unassembled WGS sequence"/>
</dbReference>
<dbReference type="InterPro" id="IPR002018">
    <property type="entry name" value="CarbesteraseB"/>
</dbReference>
<evidence type="ECO:0000256" key="1">
    <source>
        <dbReference type="ARBA" id="ARBA00023180"/>
    </source>
</evidence>
<sequence>MTVFDERYYYAFYGVPYARPPIGKLRFKDPKPMRAWKKTFDATNEYHGACAQAHIVHKHGEYGFENCLHLNIYTPNLPETKSRKCAVIVWIHGYSFSSSFSHIHGADFLIDNDLVVVTLSHRIGAFGFLKLNDTDGDANMGLKDIVIGLKWIRRNIGKFGGDYNNITLAGSGSASTFISLLLASKYRKLFSKLILQSGSIFSPSILQGDYRTERSKLQKQIKIAGFKDINSAPTDAIVKASQKIYNSKDLMNFQRPVVPFSPIVEKKSNTSLLMSDVNDIVNNIDKNIPILLGFTSQESISEAIPFIHNPQYLNIFKSFFKFMIPFSNQCQYNYTTKTYKIIGNKIKNWYFKNGITENSINEFLKYLSDLYKYPIYKFIKSLLINDERDLYVYKFNYLGKFNVAKATSAAGSSTKIKGASHGDEICYIFKCDPSWESYVKLKKNNDDRDKIFIKQISKLWANFAKTGNPTPSNSFGNLTWLPMTKNDDNVLLLDKHSKLINSKPEQKMFKFWTEIYDKYYERENCEKRKSIAESIKRLGDEL</sequence>
<gene>
    <name evidence="3" type="ORF">KGM_206052</name>
</gene>
<dbReference type="Pfam" id="PF00135">
    <property type="entry name" value="COesterase"/>
    <property type="match status" value="1"/>
</dbReference>
<protein>
    <submittedName>
        <fullName evidence="3">Carboxylesterase protein</fullName>
    </submittedName>
</protein>
<comment type="caution">
    <text evidence="3">The sequence shown here is derived from an EMBL/GenBank/DDBJ whole genome shotgun (WGS) entry which is preliminary data.</text>
</comment>
<name>A0A212EGJ1_DANPL</name>
<dbReference type="SUPFAM" id="SSF53474">
    <property type="entry name" value="alpha/beta-Hydrolases"/>
    <property type="match status" value="1"/>
</dbReference>
<accession>A0A212EGJ1</accession>
<keyword evidence="4" id="KW-1185">Reference proteome</keyword>
<organism evidence="3 4">
    <name type="scientific">Danaus plexippus plexippus</name>
    <dbReference type="NCBI Taxonomy" id="278856"/>
    <lineage>
        <taxon>Eukaryota</taxon>
        <taxon>Metazoa</taxon>
        <taxon>Ecdysozoa</taxon>
        <taxon>Arthropoda</taxon>
        <taxon>Hexapoda</taxon>
        <taxon>Insecta</taxon>
        <taxon>Pterygota</taxon>
        <taxon>Neoptera</taxon>
        <taxon>Endopterygota</taxon>
        <taxon>Lepidoptera</taxon>
        <taxon>Glossata</taxon>
        <taxon>Ditrysia</taxon>
        <taxon>Papilionoidea</taxon>
        <taxon>Nymphalidae</taxon>
        <taxon>Danainae</taxon>
        <taxon>Danaini</taxon>
        <taxon>Danaina</taxon>
        <taxon>Danaus</taxon>
        <taxon>Danaus</taxon>
    </lineage>
</organism>
<feature type="domain" description="Carboxylesterase type B" evidence="2">
    <location>
        <begin position="5"/>
        <end position="512"/>
    </location>
</feature>
<dbReference type="PANTHER" id="PTHR11559">
    <property type="entry name" value="CARBOXYLESTERASE"/>
    <property type="match status" value="1"/>
</dbReference>
<evidence type="ECO:0000313" key="4">
    <source>
        <dbReference type="Proteomes" id="UP000007151"/>
    </source>
</evidence>
<proteinExistence type="predicted"/>
<dbReference type="EMBL" id="AGBW02015069">
    <property type="protein sequence ID" value="OWR40592.1"/>
    <property type="molecule type" value="Genomic_DNA"/>
</dbReference>
<dbReference type="KEGG" id="dpl:KGM_206052"/>
<evidence type="ECO:0000313" key="3">
    <source>
        <dbReference type="EMBL" id="OWR40592.1"/>
    </source>
</evidence>
<dbReference type="Gene3D" id="3.40.50.1820">
    <property type="entry name" value="alpha/beta hydrolase"/>
    <property type="match status" value="1"/>
</dbReference>
<dbReference type="AlphaFoldDB" id="A0A212EGJ1"/>
<dbReference type="InterPro" id="IPR050309">
    <property type="entry name" value="Type-B_Carboxylest/Lipase"/>
</dbReference>
<dbReference type="InParanoid" id="A0A212EGJ1"/>
<evidence type="ECO:0000259" key="2">
    <source>
        <dbReference type="Pfam" id="PF00135"/>
    </source>
</evidence>
<reference evidence="3 4" key="1">
    <citation type="journal article" date="2011" name="Cell">
        <title>The monarch butterfly genome yields insights into long-distance migration.</title>
        <authorList>
            <person name="Zhan S."/>
            <person name="Merlin C."/>
            <person name="Boore J.L."/>
            <person name="Reppert S.M."/>
        </authorList>
    </citation>
    <scope>NUCLEOTIDE SEQUENCE [LARGE SCALE GENOMIC DNA]</scope>
    <source>
        <strain evidence="3">F-2</strain>
    </source>
</reference>
<dbReference type="InterPro" id="IPR029058">
    <property type="entry name" value="AB_hydrolase_fold"/>
</dbReference>
<keyword evidence="1" id="KW-0325">Glycoprotein</keyword>